<keyword evidence="4 7" id="KW-1133">Transmembrane helix</keyword>
<feature type="transmembrane region" description="Helical" evidence="7">
    <location>
        <begin position="14"/>
        <end position="36"/>
    </location>
</feature>
<dbReference type="InterPro" id="IPR011701">
    <property type="entry name" value="MFS"/>
</dbReference>
<dbReference type="InterPro" id="IPR036259">
    <property type="entry name" value="MFS_trans_sf"/>
</dbReference>
<comment type="subcellular location">
    <subcellularLocation>
        <location evidence="1">Membrane</location>
        <topology evidence="1">Multi-pass membrane protein</topology>
    </subcellularLocation>
</comment>
<feature type="transmembrane region" description="Helical" evidence="7">
    <location>
        <begin position="514"/>
        <end position="533"/>
    </location>
</feature>
<accession>G2R411</accession>
<keyword evidence="3 7" id="KW-0812">Transmembrane</keyword>
<feature type="transmembrane region" description="Helical" evidence="7">
    <location>
        <begin position="446"/>
        <end position="468"/>
    </location>
</feature>
<feature type="transmembrane region" description="Helical" evidence="7">
    <location>
        <begin position="203"/>
        <end position="227"/>
    </location>
</feature>
<dbReference type="InterPro" id="IPR020846">
    <property type="entry name" value="MFS_dom"/>
</dbReference>
<dbReference type="Pfam" id="PF07690">
    <property type="entry name" value="MFS_1"/>
    <property type="match status" value="1"/>
</dbReference>
<evidence type="ECO:0000256" key="6">
    <source>
        <dbReference type="SAM" id="MobiDB-lite"/>
    </source>
</evidence>
<keyword evidence="10" id="KW-1185">Reference proteome</keyword>
<dbReference type="GO" id="GO:0016020">
    <property type="term" value="C:membrane"/>
    <property type="evidence" value="ECO:0007669"/>
    <property type="project" value="UniProtKB-SubCell"/>
</dbReference>
<gene>
    <name evidence="9" type="ORF">THITE_2115342</name>
</gene>
<feature type="transmembrane region" description="Helical" evidence="7">
    <location>
        <begin position="51"/>
        <end position="73"/>
    </location>
</feature>
<dbReference type="GeneID" id="11517961"/>
<feature type="transmembrane region" description="Helical" evidence="7">
    <location>
        <begin position="480"/>
        <end position="502"/>
    </location>
</feature>
<dbReference type="GO" id="GO:0022857">
    <property type="term" value="F:transmembrane transporter activity"/>
    <property type="evidence" value="ECO:0007669"/>
    <property type="project" value="InterPro"/>
</dbReference>
<protein>
    <recommendedName>
        <fullName evidence="8">Major facilitator superfamily (MFS) profile domain-containing protein</fullName>
    </recommendedName>
</protein>
<dbReference type="PANTHER" id="PTHR23504:SF15">
    <property type="entry name" value="MAJOR FACILITATOR SUPERFAMILY (MFS) PROFILE DOMAIN-CONTAINING PROTEIN"/>
    <property type="match status" value="1"/>
</dbReference>
<name>G2R411_THETT</name>
<dbReference type="Proteomes" id="UP000008181">
    <property type="component" value="Chromosome 2"/>
</dbReference>
<organism evidence="9 10">
    <name type="scientific">Thermothielavioides terrestris (strain ATCC 38088 / NRRL 8126)</name>
    <name type="common">Thielavia terrestris</name>
    <dbReference type="NCBI Taxonomy" id="578455"/>
    <lineage>
        <taxon>Eukaryota</taxon>
        <taxon>Fungi</taxon>
        <taxon>Dikarya</taxon>
        <taxon>Ascomycota</taxon>
        <taxon>Pezizomycotina</taxon>
        <taxon>Sordariomycetes</taxon>
        <taxon>Sordariomycetidae</taxon>
        <taxon>Sordariales</taxon>
        <taxon>Chaetomiaceae</taxon>
        <taxon>Thermothielavioides</taxon>
        <taxon>Thermothielavioides terrestris</taxon>
    </lineage>
</organism>
<dbReference type="RefSeq" id="XP_003653199.1">
    <property type="nucleotide sequence ID" value="XM_003653151.1"/>
</dbReference>
<dbReference type="KEGG" id="ttt:THITE_2115342"/>
<dbReference type="OrthoDB" id="10262656at2759"/>
<evidence type="ECO:0000313" key="10">
    <source>
        <dbReference type="Proteomes" id="UP000008181"/>
    </source>
</evidence>
<feature type="region of interest" description="Disordered" evidence="6">
    <location>
        <begin position="539"/>
        <end position="570"/>
    </location>
</feature>
<feature type="transmembrane region" description="Helical" evidence="7">
    <location>
        <begin position="157"/>
        <end position="183"/>
    </location>
</feature>
<proteinExistence type="predicted"/>
<keyword evidence="2" id="KW-0813">Transport</keyword>
<dbReference type="eggNOG" id="KOG2615">
    <property type="taxonomic scope" value="Eukaryota"/>
</dbReference>
<feature type="transmembrane region" description="Helical" evidence="7">
    <location>
        <begin position="85"/>
        <end position="103"/>
    </location>
</feature>
<feature type="transmembrane region" description="Helical" evidence="7">
    <location>
        <begin position="415"/>
        <end position="434"/>
    </location>
</feature>
<evidence type="ECO:0000313" key="9">
    <source>
        <dbReference type="EMBL" id="AEO66863.1"/>
    </source>
</evidence>
<keyword evidence="5 7" id="KW-0472">Membrane</keyword>
<reference evidence="9 10" key="1">
    <citation type="journal article" date="2011" name="Nat. Biotechnol.">
        <title>Comparative genomic analysis of the thermophilic biomass-degrading fungi Myceliophthora thermophila and Thielavia terrestris.</title>
        <authorList>
            <person name="Berka R.M."/>
            <person name="Grigoriev I.V."/>
            <person name="Otillar R."/>
            <person name="Salamov A."/>
            <person name="Grimwood J."/>
            <person name="Reid I."/>
            <person name="Ishmael N."/>
            <person name="John T."/>
            <person name="Darmond C."/>
            <person name="Moisan M.-C."/>
            <person name="Henrissat B."/>
            <person name="Coutinho P.M."/>
            <person name="Lombard V."/>
            <person name="Natvig D.O."/>
            <person name="Lindquist E."/>
            <person name="Schmutz J."/>
            <person name="Lucas S."/>
            <person name="Harris P."/>
            <person name="Powlowski J."/>
            <person name="Bellemare A."/>
            <person name="Taylor D."/>
            <person name="Butler G."/>
            <person name="de Vries R.P."/>
            <person name="Allijn I.E."/>
            <person name="van den Brink J."/>
            <person name="Ushinsky S."/>
            <person name="Storms R."/>
            <person name="Powell A.J."/>
            <person name="Paulsen I.T."/>
            <person name="Elbourne L.D.H."/>
            <person name="Baker S.E."/>
            <person name="Magnuson J."/>
            <person name="LaBoissiere S."/>
            <person name="Clutterbuck A.J."/>
            <person name="Martinez D."/>
            <person name="Wogulis M."/>
            <person name="de Leon A.L."/>
            <person name="Rey M.W."/>
            <person name="Tsang A."/>
        </authorList>
    </citation>
    <scope>NUCLEOTIDE SEQUENCE [LARGE SCALE GENOMIC DNA]</scope>
    <source>
        <strain evidence="10">ATCC 38088 / NRRL 8126</strain>
    </source>
</reference>
<dbReference type="Gene3D" id="1.20.1250.20">
    <property type="entry name" value="MFS general substrate transporter like domains"/>
    <property type="match status" value="1"/>
</dbReference>
<feature type="transmembrane region" description="Helical" evidence="7">
    <location>
        <begin position="115"/>
        <end position="136"/>
    </location>
</feature>
<evidence type="ECO:0000256" key="5">
    <source>
        <dbReference type="ARBA" id="ARBA00023136"/>
    </source>
</evidence>
<dbReference type="PANTHER" id="PTHR23504">
    <property type="entry name" value="MAJOR FACILITATOR SUPERFAMILY DOMAIN-CONTAINING PROTEIN 10"/>
    <property type="match status" value="1"/>
</dbReference>
<dbReference type="HOGENOM" id="CLU_001265_54_5_1"/>
<dbReference type="EMBL" id="CP003010">
    <property type="protein sequence ID" value="AEO66863.1"/>
    <property type="molecule type" value="Genomic_DNA"/>
</dbReference>
<evidence type="ECO:0000259" key="8">
    <source>
        <dbReference type="PROSITE" id="PS50850"/>
    </source>
</evidence>
<evidence type="ECO:0000256" key="1">
    <source>
        <dbReference type="ARBA" id="ARBA00004141"/>
    </source>
</evidence>
<dbReference type="SUPFAM" id="SSF103473">
    <property type="entry name" value="MFS general substrate transporter"/>
    <property type="match status" value="1"/>
</dbReference>
<dbReference type="AlphaFoldDB" id="G2R411"/>
<feature type="transmembrane region" description="Helical" evidence="7">
    <location>
        <begin position="383"/>
        <end position="403"/>
    </location>
</feature>
<sequence length="570" mass="61672">MDGPERPPYPGRQLFVLALCRICEPIAFMSIFPYIYHMVKDFNFADDESQISFYAGMVTSAFTFAEFSTSVFWGRLSDKIGRKPVLLMGMAGTGLSVLIFGFAPNLQVALFARALGGFLNGNIGVLQTTVGELITVKEHQRESSHSHRLQNGALTRCSARAYAVMPLVWCIGSIVGPMIGGALAKPVERLPSVFAPGSLWDRFPYLLPNLFSAICVSLGVVIGILFLEETHAEKKRNRDRGVELGNYLLSCLPGMGGEGKGKSPAKDSEEQPLLLTVEDPLPGYVAGGASAGPSPAATASQQELLEVEAGCGGQSLKLETKPVTRIFTKPVLTIIASYGILAFHTMAFDALLPVFLSTSPPEPRVPPSLPFKFADGFGLDTKTIGFILSVQGLYSMTSTHFLFPLVTERLGPLRLFRLMSVLYPVLYFFVPYIVLFPESVRMASVYFIVVWKCTFSTLAYPSNAILITNSAPTTLTLGTINGAAASTASLCRALGPIISGFLYTVGLESGYSGLSWWVTGLVTIAGAFVGLNITEPRGRMDEKDDIEAAPESQQSTWDGPEANQRRADHD</sequence>
<evidence type="ECO:0000256" key="4">
    <source>
        <dbReference type="ARBA" id="ARBA00022989"/>
    </source>
</evidence>
<dbReference type="CDD" id="cd17330">
    <property type="entry name" value="MFS_SLC46_TetA_like"/>
    <property type="match status" value="1"/>
</dbReference>
<evidence type="ECO:0000256" key="3">
    <source>
        <dbReference type="ARBA" id="ARBA00022692"/>
    </source>
</evidence>
<evidence type="ECO:0000256" key="2">
    <source>
        <dbReference type="ARBA" id="ARBA00022448"/>
    </source>
</evidence>
<evidence type="ECO:0000256" key="7">
    <source>
        <dbReference type="SAM" id="Phobius"/>
    </source>
</evidence>
<feature type="transmembrane region" description="Helical" evidence="7">
    <location>
        <begin position="331"/>
        <end position="356"/>
    </location>
</feature>
<feature type="domain" description="Major facilitator superfamily (MFS) profile" evidence="8">
    <location>
        <begin position="13"/>
        <end position="538"/>
    </location>
</feature>
<dbReference type="PROSITE" id="PS50850">
    <property type="entry name" value="MFS"/>
    <property type="match status" value="1"/>
</dbReference>